<feature type="region of interest" description="Disordered" evidence="1">
    <location>
        <begin position="459"/>
        <end position="524"/>
    </location>
</feature>
<feature type="region of interest" description="Disordered" evidence="1">
    <location>
        <begin position="537"/>
        <end position="574"/>
    </location>
</feature>
<feature type="region of interest" description="Disordered" evidence="1">
    <location>
        <begin position="62"/>
        <end position="153"/>
    </location>
</feature>
<organism evidence="3 4">
    <name type="scientific">Drosophila pseudoobscura pseudoobscura</name>
    <name type="common">Fruit fly</name>
    <dbReference type="NCBI Taxonomy" id="46245"/>
    <lineage>
        <taxon>Eukaryota</taxon>
        <taxon>Metazoa</taxon>
        <taxon>Ecdysozoa</taxon>
        <taxon>Arthropoda</taxon>
        <taxon>Hexapoda</taxon>
        <taxon>Insecta</taxon>
        <taxon>Pterygota</taxon>
        <taxon>Neoptera</taxon>
        <taxon>Endopterygota</taxon>
        <taxon>Diptera</taxon>
        <taxon>Brachycera</taxon>
        <taxon>Muscomorpha</taxon>
        <taxon>Ephydroidea</taxon>
        <taxon>Drosophilidae</taxon>
        <taxon>Drosophila</taxon>
        <taxon>Sophophora</taxon>
    </lineage>
</organism>
<feature type="compositionally biased region" description="Basic residues" evidence="1">
    <location>
        <begin position="128"/>
        <end position="140"/>
    </location>
</feature>
<dbReference type="AlphaFoldDB" id="A0A6I8W9T4"/>
<feature type="compositionally biased region" description="Low complexity" evidence="1">
    <location>
        <begin position="462"/>
        <end position="486"/>
    </location>
</feature>
<feature type="compositionally biased region" description="Low complexity" evidence="1">
    <location>
        <begin position="76"/>
        <end position="105"/>
    </location>
</feature>
<feature type="compositionally biased region" description="Low complexity" evidence="1">
    <location>
        <begin position="815"/>
        <end position="835"/>
    </location>
</feature>
<gene>
    <name evidence="4" type="primary">LOC4812541</name>
</gene>
<feature type="compositionally biased region" description="Low complexity" evidence="1">
    <location>
        <begin position="350"/>
        <end position="367"/>
    </location>
</feature>
<name>A0A6I8W9T4_DROPS</name>
<feature type="compositionally biased region" description="Polar residues" evidence="1">
    <location>
        <begin position="298"/>
        <end position="327"/>
    </location>
</feature>
<evidence type="ECO:0000313" key="3">
    <source>
        <dbReference type="Proteomes" id="UP000001819"/>
    </source>
</evidence>
<sequence>MMCRALLMLLLLAGWSYVEAATHVNISIAQQPATNPADVSYVDGRAPAELRAGPAMMNEEERFERIQERSQPQPQPQQQQMGQQQQQMGQQQQQQQVGQQQQQQQSAQLTPRQGLGLQASSVATKNARMPRRRNHSRRFHQQLQPQLQAPHNGQFRQRNQQLRQNQEFERYIQSYHSHGPTVETVYESSNPAPQRYTQTSSGVTSSASDDSAPQKVVAIGGSRSQQLRMFERQVAAPVSSSQGQSANVEVAAESKPIYEAPQAPVAAAVHSSTSGVSSSSSASSGSVSVPVPTGASHSADTVSSYDATSSYNPATSYNRPSYDQNVYNYDDGQDVDYHGQYPPEVEDGQGYDSQGYDDYSDQSSSYPGGSGYLPPAPPRSYAPPQRPMVTKTIQIVQPALKAKKYEVRHPAIQKEFYDIEERVLIKPAGTLVVELDHPVAKIPKGETLLPLGHPHPAVAAAYSNNGQNYNTQSYNSNSNSNSNSNGNGNGNEYRPSYDSYDSPATSKDQQTTTVGSSVTTMPSYDQAPKDEYVEARLQQQKPQQVAGDVVDSRQTTSTSVSAVDGNGNPIKINTKHLTPNMITRAEPEQEYSRSIPPNEVNNYERPLQRSYQQRTSYNRQPYNNNDDYFAGEFLPNVNAANVDAKPARLEQAPVEQEQPRTQIIKHEHKIHLPPSQHNIYLGRSSQTPPKEQRITEVPAHVAEIKPYLRNHVGGTVVYAKTAVKPAVQRGYYAQSARQRNPLAEDLEYSAPYSQMRFSPENQSARLVEAPPKEVEVPKEKASQDTHIQIQIGDRSEGKLPMVVASTVTPDCDRGQQQQQQPSARLQQRQQQSQRLVEVPAAGDVSATKATPTPVQAQPQDVDVSLNGGAGHLKPNERVIAATAAPTDAAATSETFHKRRIVVNHPFQTVREVVEHEPITNYHQIQVNEHAHPALYHQAAYYQPPVQTHGNLVHFQSTSTHGNLYAPYG</sequence>
<accession>A0A6I8W9T4</accession>
<dbReference type="ExpressionAtlas" id="A0A6I8W9T4">
    <property type="expression patterns" value="baseline"/>
</dbReference>
<feature type="compositionally biased region" description="Pro residues" evidence="1">
    <location>
        <begin position="374"/>
        <end position="385"/>
    </location>
</feature>
<feature type="compositionally biased region" description="Low complexity" evidence="1">
    <location>
        <begin position="141"/>
        <end position="153"/>
    </location>
</feature>
<dbReference type="RefSeq" id="XP_033240047.1">
    <property type="nucleotide sequence ID" value="XM_033384156.1"/>
</dbReference>
<protein>
    <recommendedName>
        <fullName evidence="5">Mediator of RNA polymerase II transcription subunit 15</fullName>
    </recommendedName>
</protein>
<feature type="region of interest" description="Disordered" evidence="1">
    <location>
        <begin position="809"/>
        <end position="837"/>
    </location>
</feature>
<proteinExistence type="predicted"/>
<feature type="compositionally biased region" description="Polar residues" evidence="1">
    <location>
        <begin position="552"/>
        <end position="561"/>
    </location>
</feature>
<keyword evidence="3" id="KW-1185">Reference proteome</keyword>
<feature type="compositionally biased region" description="Polar residues" evidence="1">
    <location>
        <begin position="186"/>
        <end position="198"/>
    </location>
</feature>
<keyword evidence="2" id="KW-0732">Signal</keyword>
<evidence type="ECO:0008006" key="5">
    <source>
        <dbReference type="Google" id="ProtNLM"/>
    </source>
</evidence>
<dbReference type="InParanoid" id="A0A6I8W9T4"/>
<feature type="region of interest" description="Disordered" evidence="1">
    <location>
        <begin position="185"/>
        <end position="213"/>
    </location>
</feature>
<evidence type="ECO:0000313" key="4">
    <source>
        <dbReference type="RefSeq" id="XP_033240047.1"/>
    </source>
</evidence>
<feature type="compositionally biased region" description="Low complexity" evidence="1">
    <location>
        <begin position="199"/>
        <end position="211"/>
    </location>
</feature>
<reference evidence="4" key="1">
    <citation type="submission" date="2025-08" db="UniProtKB">
        <authorList>
            <consortium name="RefSeq"/>
        </authorList>
    </citation>
    <scope>IDENTIFICATION</scope>
    <source>
        <strain evidence="4">MV-25-SWS-2005</strain>
        <tissue evidence="4">Whole body</tissue>
    </source>
</reference>
<dbReference type="Proteomes" id="UP000001819">
    <property type="component" value="Chromosome X"/>
</dbReference>
<dbReference type="KEGG" id="dpo:4812541"/>
<feature type="chain" id="PRO_5026099522" description="Mediator of RNA polymerase II transcription subunit 15" evidence="2">
    <location>
        <begin position="21"/>
        <end position="968"/>
    </location>
</feature>
<feature type="region of interest" description="Disordered" evidence="1">
    <location>
        <begin position="273"/>
        <end position="385"/>
    </location>
</feature>
<evidence type="ECO:0000256" key="1">
    <source>
        <dbReference type="SAM" id="MobiDB-lite"/>
    </source>
</evidence>
<feature type="compositionally biased region" description="Low complexity" evidence="1">
    <location>
        <begin position="509"/>
        <end position="520"/>
    </location>
</feature>
<evidence type="ECO:0000256" key="2">
    <source>
        <dbReference type="SAM" id="SignalP"/>
    </source>
</evidence>
<feature type="compositionally biased region" description="Low complexity" evidence="1">
    <location>
        <begin position="273"/>
        <end position="296"/>
    </location>
</feature>
<feature type="signal peptide" evidence="2">
    <location>
        <begin position="1"/>
        <end position="20"/>
    </location>
</feature>